<dbReference type="Pfam" id="PF11909">
    <property type="entry name" value="NdhN"/>
    <property type="match status" value="1"/>
</dbReference>
<gene>
    <name evidence="8" type="primary">ndhN</name>
    <name evidence="9" type="ORF">KME07_25035</name>
</gene>
<dbReference type="GO" id="GO:0048038">
    <property type="term" value="F:quinone binding"/>
    <property type="evidence" value="ECO:0007669"/>
    <property type="project" value="UniProtKB-KW"/>
</dbReference>
<dbReference type="Proteomes" id="UP000707356">
    <property type="component" value="Unassembled WGS sequence"/>
</dbReference>
<comment type="catalytic activity">
    <reaction evidence="8">
        <text>a plastoquinone + NADPH + (n+1) H(+)(in) = a plastoquinol + NADP(+) + n H(+)(out)</text>
        <dbReference type="Rhea" id="RHEA:42612"/>
        <dbReference type="Rhea" id="RHEA-COMP:9561"/>
        <dbReference type="Rhea" id="RHEA-COMP:9562"/>
        <dbReference type="ChEBI" id="CHEBI:15378"/>
        <dbReference type="ChEBI" id="CHEBI:17757"/>
        <dbReference type="ChEBI" id="CHEBI:57783"/>
        <dbReference type="ChEBI" id="CHEBI:58349"/>
        <dbReference type="ChEBI" id="CHEBI:62192"/>
    </reaction>
</comment>
<evidence type="ECO:0000256" key="8">
    <source>
        <dbReference type="HAMAP-Rule" id="MF_01353"/>
    </source>
</evidence>
<dbReference type="EMBL" id="JAHHHV010000092">
    <property type="protein sequence ID" value="MBW4468704.1"/>
    <property type="molecule type" value="Genomic_DNA"/>
</dbReference>
<keyword evidence="1 8" id="KW-0813">Transport</keyword>
<evidence type="ECO:0000313" key="10">
    <source>
        <dbReference type="Proteomes" id="UP000707356"/>
    </source>
</evidence>
<accession>A0A951U761</accession>
<keyword evidence="7 8" id="KW-0472">Membrane</keyword>
<protein>
    <recommendedName>
        <fullName evidence="8">NAD(P)H-quinone oxidoreductase subunit N</fullName>
        <ecNumber evidence="8">7.1.1.-</ecNumber>
    </recommendedName>
    <alternativeName>
        <fullName evidence="8">NAD(P)H dehydrogenase I subunit N</fullName>
        <shortName evidence="8">NDH-1 subunit N</shortName>
        <shortName evidence="8">NDH-N</shortName>
    </alternativeName>
</protein>
<comment type="subcellular location">
    <subcellularLocation>
        <location evidence="8">Cellular thylakoid membrane</location>
        <topology evidence="8">Peripheral membrane protein</topology>
        <orientation evidence="8">Cytoplasmic side</orientation>
    </subcellularLocation>
</comment>
<keyword evidence="6 8" id="KW-0520">NAD</keyword>
<keyword evidence="2 8" id="KW-0874">Quinone</keyword>
<comment type="similarity">
    <text evidence="8">Belongs to the complex I NdhN subunit family.</text>
</comment>
<keyword evidence="8" id="KW-0793">Thylakoid</keyword>
<organism evidence="9 10">
    <name type="scientific">Pegethrix bostrychoides GSE-TBD4-15B</name>
    <dbReference type="NCBI Taxonomy" id="2839662"/>
    <lineage>
        <taxon>Bacteria</taxon>
        <taxon>Bacillati</taxon>
        <taxon>Cyanobacteriota</taxon>
        <taxon>Cyanophyceae</taxon>
        <taxon>Oculatellales</taxon>
        <taxon>Oculatellaceae</taxon>
        <taxon>Pegethrix</taxon>
    </lineage>
</organism>
<evidence type="ECO:0000256" key="7">
    <source>
        <dbReference type="ARBA" id="ARBA00023136"/>
    </source>
</evidence>
<comment type="catalytic activity">
    <reaction evidence="8">
        <text>a plastoquinone + NADH + (n+1) H(+)(in) = a plastoquinol + NAD(+) + n H(+)(out)</text>
        <dbReference type="Rhea" id="RHEA:42608"/>
        <dbReference type="Rhea" id="RHEA-COMP:9561"/>
        <dbReference type="Rhea" id="RHEA-COMP:9562"/>
        <dbReference type="ChEBI" id="CHEBI:15378"/>
        <dbReference type="ChEBI" id="CHEBI:17757"/>
        <dbReference type="ChEBI" id="CHEBI:57540"/>
        <dbReference type="ChEBI" id="CHEBI:57945"/>
        <dbReference type="ChEBI" id="CHEBI:62192"/>
    </reaction>
</comment>
<evidence type="ECO:0000256" key="1">
    <source>
        <dbReference type="ARBA" id="ARBA00022448"/>
    </source>
</evidence>
<dbReference type="HAMAP" id="MF_01353">
    <property type="entry name" value="NDH1_NDH1N"/>
    <property type="match status" value="1"/>
</dbReference>
<reference evidence="9" key="1">
    <citation type="submission" date="2021-05" db="EMBL/GenBank/DDBJ databases">
        <authorList>
            <person name="Pietrasiak N."/>
            <person name="Ward R."/>
            <person name="Stajich J.E."/>
            <person name="Kurbessoian T."/>
        </authorList>
    </citation>
    <scope>NUCLEOTIDE SEQUENCE</scope>
    <source>
        <strain evidence="9">GSE-TBD4-15B</strain>
    </source>
</reference>
<comment type="caution">
    <text evidence="9">The sequence shown here is derived from an EMBL/GenBank/DDBJ whole genome shotgun (WGS) entry which is preliminary data.</text>
</comment>
<sequence>MVLITTGKQFIRNLETAGALGLLVPLEGGHEGRYQRRLRAAGYEMMHITARGLGDLSAYLLDVHGVRPPHLGKKTAQREGSVGYRYYLPPAATYRVEKLSPNSKGLVIWMLEGVVLSQQELQFLVSLPTAESKIKIVVEMGGGRSFTWKPLTEFLMAA</sequence>
<comment type="subunit">
    <text evidence="8">NDH-1 can be composed of about 15 different subunits; different subcomplexes with different compositions have been identified which probably have different functions.</text>
</comment>
<keyword evidence="3 8" id="KW-0521">NADP</keyword>
<keyword evidence="4 8" id="KW-0618">Plastoquinone</keyword>
<dbReference type="AlphaFoldDB" id="A0A951U761"/>
<evidence type="ECO:0000256" key="2">
    <source>
        <dbReference type="ARBA" id="ARBA00022719"/>
    </source>
</evidence>
<dbReference type="GO" id="GO:0031676">
    <property type="term" value="C:plasma membrane-derived thylakoid membrane"/>
    <property type="evidence" value="ECO:0007669"/>
    <property type="project" value="UniProtKB-SubCell"/>
</dbReference>
<name>A0A951U761_9CYAN</name>
<dbReference type="GO" id="GO:0016655">
    <property type="term" value="F:oxidoreductase activity, acting on NAD(P)H, quinone or similar compound as acceptor"/>
    <property type="evidence" value="ECO:0007669"/>
    <property type="project" value="UniProtKB-UniRule"/>
</dbReference>
<keyword evidence="5 8" id="KW-1278">Translocase</keyword>
<evidence type="ECO:0000256" key="4">
    <source>
        <dbReference type="ARBA" id="ARBA00022957"/>
    </source>
</evidence>
<proteinExistence type="inferred from homology"/>
<evidence type="ECO:0000256" key="6">
    <source>
        <dbReference type="ARBA" id="ARBA00023027"/>
    </source>
</evidence>
<reference evidence="9" key="2">
    <citation type="journal article" date="2022" name="Microbiol. Resour. Announc.">
        <title>Metagenome Sequencing to Explore Phylogenomics of Terrestrial Cyanobacteria.</title>
        <authorList>
            <person name="Ward R.D."/>
            <person name="Stajich J.E."/>
            <person name="Johansen J.R."/>
            <person name="Huntemann M."/>
            <person name="Clum A."/>
            <person name="Foster B."/>
            <person name="Foster B."/>
            <person name="Roux S."/>
            <person name="Palaniappan K."/>
            <person name="Varghese N."/>
            <person name="Mukherjee S."/>
            <person name="Reddy T.B.K."/>
            <person name="Daum C."/>
            <person name="Copeland A."/>
            <person name="Chen I.A."/>
            <person name="Ivanova N.N."/>
            <person name="Kyrpides N.C."/>
            <person name="Shapiro N."/>
            <person name="Eloe-Fadrosh E.A."/>
            <person name="Pietrasiak N."/>
        </authorList>
    </citation>
    <scope>NUCLEOTIDE SEQUENCE</scope>
    <source>
        <strain evidence="9">GSE-TBD4-15B</strain>
    </source>
</reference>
<dbReference type="PANTHER" id="PTHR35515:SF1">
    <property type="entry name" value="NAD(P)H-QUINONE OXIDOREDUCTASE SUBUNIT N, CHLOROPLASTIC"/>
    <property type="match status" value="1"/>
</dbReference>
<dbReference type="PANTHER" id="PTHR35515">
    <property type="entry name" value="NAD(P)H-QUINONE OXIDOREDUCTASE SUBUNIT N, CHLOROPLASTIC"/>
    <property type="match status" value="1"/>
</dbReference>
<dbReference type="InterPro" id="IPR020874">
    <property type="entry name" value="NAD(P)H-quinone_OxRdtase_su_N"/>
</dbReference>
<comment type="function">
    <text evidence="8">NDH-1 shuttles electrons from an unknown electron donor, via FMN and iron-sulfur (Fe-S) centers, to quinones in the respiratory and/or the photosynthetic chain. The immediate electron acceptor for the enzyme in this species is believed to be plastoquinone. Couples the redox reaction to proton translocation, and thus conserves the redox energy in a proton gradient. Cyanobacterial NDH-1 also plays a role in inorganic carbon-concentration.</text>
</comment>
<evidence type="ECO:0000256" key="3">
    <source>
        <dbReference type="ARBA" id="ARBA00022857"/>
    </source>
</evidence>
<evidence type="ECO:0000256" key="5">
    <source>
        <dbReference type="ARBA" id="ARBA00022967"/>
    </source>
</evidence>
<evidence type="ECO:0000313" key="9">
    <source>
        <dbReference type="EMBL" id="MBW4468704.1"/>
    </source>
</evidence>
<dbReference type="EC" id="7.1.1.-" evidence="8"/>